<dbReference type="AlphaFoldDB" id="A0A8J4DJN1"/>
<dbReference type="PROSITE" id="PS51318">
    <property type="entry name" value="TAT"/>
    <property type="match status" value="1"/>
</dbReference>
<keyword evidence="6" id="KW-1185">Reference proteome</keyword>
<sequence length="340" mass="36607">MVQTASRRRVRTALVALLATVAMLVAPAPATAYAPNDDEGGTAELRDALEDAARGYADAKIKLDNSKKEQLKYSLELQKWQVAAEDLRVRVGLVARQSYRMGRATTLSMLLQSGSSADFLDRATRLDMIGQVDARQLQLYLEAEGRVKQAKLAIDQEIRAQQAAVNQMAKKRKSAENALAKAGSNGASGGFLSANSPLAKPAPRNSDGSWPTEKCIVEDPTPATGCITPRTVHALRQAQAAGFTRYASCKRTGGGGEHPKGRACDFAADRSGFANENATGGDKAYGDRLAAYFVKNASRLGVMYVIWYREIWMPGSGWRSYSGSGSPAATHTNHVHLSML</sequence>
<dbReference type="InterPro" id="IPR058593">
    <property type="entry name" value="ARB_07466-like_C"/>
</dbReference>
<dbReference type="Pfam" id="PF26571">
    <property type="entry name" value="VldE"/>
    <property type="match status" value="1"/>
</dbReference>
<dbReference type="Proteomes" id="UP000652013">
    <property type="component" value="Unassembled WGS sequence"/>
</dbReference>
<gene>
    <name evidence="5" type="ORF">Sya03_33680</name>
</gene>
<evidence type="ECO:0000313" key="6">
    <source>
        <dbReference type="Proteomes" id="UP000652013"/>
    </source>
</evidence>
<dbReference type="Gene3D" id="6.10.250.3150">
    <property type="match status" value="1"/>
</dbReference>
<dbReference type="InterPro" id="IPR006311">
    <property type="entry name" value="TAT_signal"/>
</dbReference>
<feature type="chain" id="PRO_5035182890" description="ARB-07466-like C-terminal domain-containing protein" evidence="3">
    <location>
        <begin position="33"/>
        <end position="340"/>
    </location>
</feature>
<feature type="domain" description="ARB-07466-like C-terminal" evidence="4">
    <location>
        <begin position="224"/>
        <end position="332"/>
    </location>
</feature>
<evidence type="ECO:0000256" key="2">
    <source>
        <dbReference type="SAM" id="MobiDB-lite"/>
    </source>
</evidence>
<comment type="caution">
    <text evidence="5">The sequence shown here is derived from an EMBL/GenBank/DDBJ whole genome shotgun (WGS) entry which is preliminary data.</text>
</comment>
<evidence type="ECO:0000259" key="4">
    <source>
        <dbReference type="Pfam" id="PF26571"/>
    </source>
</evidence>
<keyword evidence="1" id="KW-0175">Coiled coil</keyword>
<accession>A0A8J4DJN1</accession>
<evidence type="ECO:0000256" key="3">
    <source>
        <dbReference type="SAM" id="SignalP"/>
    </source>
</evidence>
<feature type="coiled-coil region" evidence="1">
    <location>
        <begin position="158"/>
        <end position="185"/>
    </location>
</feature>
<proteinExistence type="predicted"/>
<evidence type="ECO:0000313" key="5">
    <source>
        <dbReference type="EMBL" id="GIJ04016.1"/>
    </source>
</evidence>
<feature type="region of interest" description="Disordered" evidence="2">
    <location>
        <begin position="192"/>
        <end position="211"/>
    </location>
</feature>
<keyword evidence="3" id="KW-0732">Signal</keyword>
<dbReference type="EMBL" id="BOOY01000026">
    <property type="protein sequence ID" value="GIJ04016.1"/>
    <property type="molecule type" value="Genomic_DNA"/>
</dbReference>
<feature type="signal peptide" evidence="3">
    <location>
        <begin position="1"/>
        <end position="32"/>
    </location>
</feature>
<protein>
    <recommendedName>
        <fullName evidence="4">ARB-07466-like C-terminal domain-containing protein</fullName>
    </recommendedName>
</protein>
<reference evidence="5" key="1">
    <citation type="submission" date="2021-01" db="EMBL/GenBank/DDBJ databases">
        <title>Whole genome shotgun sequence of Spirilliplanes yamanashiensis NBRC 15828.</title>
        <authorList>
            <person name="Komaki H."/>
            <person name="Tamura T."/>
        </authorList>
    </citation>
    <scope>NUCLEOTIDE SEQUENCE</scope>
    <source>
        <strain evidence="5">NBRC 15828</strain>
    </source>
</reference>
<organism evidence="5 6">
    <name type="scientific">Spirilliplanes yamanashiensis</name>
    <dbReference type="NCBI Taxonomy" id="42233"/>
    <lineage>
        <taxon>Bacteria</taxon>
        <taxon>Bacillati</taxon>
        <taxon>Actinomycetota</taxon>
        <taxon>Actinomycetes</taxon>
        <taxon>Micromonosporales</taxon>
        <taxon>Micromonosporaceae</taxon>
        <taxon>Spirilliplanes</taxon>
    </lineage>
</organism>
<evidence type="ECO:0000256" key="1">
    <source>
        <dbReference type="SAM" id="Coils"/>
    </source>
</evidence>
<name>A0A8J4DJN1_9ACTN</name>